<keyword evidence="2" id="KW-1185">Reference proteome</keyword>
<organism evidence="1 2">
    <name type="scientific">Diphasiastrum complanatum</name>
    <name type="common">Issler's clubmoss</name>
    <name type="synonym">Lycopodium complanatum</name>
    <dbReference type="NCBI Taxonomy" id="34168"/>
    <lineage>
        <taxon>Eukaryota</taxon>
        <taxon>Viridiplantae</taxon>
        <taxon>Streptophyta</taxon>
        <taxon>Embryophyta</taxon>
        <taxon>Tracheophyta</taxon>
        <taxon>Lycopodiopsida</taxon>
        <taxon>Lycopodiales</taxon>
        <taxon>Lycopodiaceae</taxon>
        <taxon>Lycopodioideae</taxon>
        <taxon>Diphasiastrum</taxon>
    </lineage>
</organism>
<name>A0ACC2DUE6_DIPCM</name>
<evidence type="ECO:0000313" key="1">
    <source>
        <dbReference type="EMBL" id="KAJ7557770.1"/>
    </source>
</evidence>
<sequence>MEVMSLIATHAACLGPALSYGVECEATESRRNEGLQNCNCAVINPVNVSKHEAFPGKFVFLQFSEEGRYVDARRMGKKKVTFLSNVIELKNRRRRRKAMVAGGNGIRDWQIGELRTVIYSPLCCKQINLGSYLDHDSGAPYSLGGVNLPCPPSRQLGVVRQELKKHSMAKFSYFADRNTIENSCENLPDLGNRQRIHENLLSMSRGLCETSMEVGKALLFLFGSTVLFFSVGAGLPKLALAQQSTFTPPSPPSDVSQAQATTTEIGYVSIDKQDISKQAIERETSKTSVDSAEDAFNADPRSQPKDKEALLEEFVESNPSNINAHRTLLHLYMRKGEVQSAVGVLDKLVTLQPDNLEWKYLKAQAYDFSGDVKAAREAFEELSKLQPLSARILQGLAVCMQKTGENPSAIIEMLNNAVRKAIAEKKTKEARNLRMLLGQILTLQGNLGDALKQYKQMEKEDSKDFRPYLCQGLVYSILGKTEEAENYFRRYHELCPSNFPNRGYLDELMLKAKTEARKFQEHQRKERESESRGLRSNKPMKQPEPDNHEISGKQ</sequence>
<protein>
    <submittedName>
        <fullName evidence="1">Uncharacterized protein</fullName>
    </submittedName>
</protein>
<proteinExistence type="predicted"/>
<reference evidence="2" key="1">
    <citation type="journal article" date="2024" name="Proc. Natl. Acad. Sci. U.S.A.">
        <title>Extraordinary preservation of gene collinearity over three hundred million years revealed in homosporous lycophytes.</title>
        <authorList>
            <person name="Li C."/>
            <person name="Wickell D."/>
            <person name="Kuo L.Y."/>
            <person name="Chen X."/>
            <person name="Nie B."/>
            <person name="Liao X."/>
            <person name="Peng D."/>
            <person name="Ji J."/>
            <person name="Jenkins J."/>
            <person name="Williams M."/>
            <person name="Shu S."/>
            <person name="Plott C."/>
            <person name="Barry K."/>
            <person name="Rajasekar S."/>
            <person name="Grimwood J."/>
            <person name="Han X."/>
            <person name="Sun S."/>
            <person name="Hou Z."/>
            <person name="He W."/>
            <person name="Dai G."/>
            <person name="Sun C."/>
            <person name="Schmutz J."/>
            <person name="Leebens-Mack J.H."/>
            <person name="Li F.W."/>
            <person name="Wang L."/>
        </authorList>
    </citation>
    <scope>NUCLEOTIDE SEQUENCE [LARGE SCALE GENOMIC DNA]</scope>
    <source>
        <strain evidence="2">cv. PW_Plant_1</strain>
    </source>
</reference>
<dbReference type="EMBL" id="CM055095">
    <property type="protein sequence ID" value="KAJ7557770.1"/>
    <property type="molecule type" value="Genomic_DNA"/>
</dbReference>
<gene>
    <name evidence="1" type="ORF">O6H91_04G009000</name>
</gene>
<evidence type="ECO:0000313" key="2">
    <source>
        <dbReference type="Proteomes" id="UP001162992"/>
    </source>
</evidence>
<dbReference type="Proteomes" id="UP001162992">
    <property type="component" value="Chromosome 4"/>
</dbReference>
<comment type="caution">
    <text evidence="1">The sequence shown here is derived from an EMBL/GenBank/DDBJ whole genome shotgun (WGS) entry which is preliminary data.</text>
</comment>
<accession>A0ACC2DUE6</accession>